<protein>
    <recommendedName>
        <fullName evidence="3">ABC transporter periplasmic binding protein yphF</fullName>
    </recommendedName>
</protein>
<reference evidence="1" key="1">
    <citation type="submission" date="2009-10" db="EMBL/GenBank/DDBJ databases">
        <title>Complete sequence of Bacillus selenitireducens MLS10.</title>
        <authorList>
            <consortium name="US DOE Joint Genome Institute"/>
            <person name="Lucas S."/>
            <person name="Copeland A."/>
            <person name="Lapidus A."/>
            <person name="Glavina del Rio T."/>
            <person name="Dalin E."/>
            <person name="Tice H."/>
            <person name="Bruce D."/>
            <person name="Goodwin L."/>
            <person name="Pitluck S."/>
            <person name="Sims D."/>
            <person name="Brettin T."/>
            <person name="Detter J.C."/>
            <person name="Han C."/>
            <person name="Larimer F."/>
            <person name="Land M."/>
            <person name="Hauser L."/>
            <person name="Kyrpides N."/>
            <person name="Ovchinnikova G."/>
            <person name="Stolz J."/>
        </authorList>
    </citation>
    <scope>NUCLEOTIDE SEQUENCE [LARGE SCALE GENOMIC DNA]</scope>
    <source>
        <strain evidence="1">MLS10</strain>
    </source>
</reference>
<dbReference type="eggNOG" id="ENOG502Z8XG">
    <property type="taxonomic scope" value="Bacteria"/>
</dbReference>
<organism evidence="1 2">
    <name type="scientific">Bacillus selenitireducens (strain ATCC 700615 / DSM 15326 / MLS10)</name>
    <dbReference type="NCBI Taxonomy" id="439292"/>
    <lineage>
        <taxon>Bacteria</taxon>
        <taxon>Bacillati</taxon>
        <taxon>Bacillota</taxon>
        <taxon>Bacilli</taxon>
        <taxon>Bacillales</taxon>
        <taxon>Bacillaceae</taxon>
        <taxon>Salisediminibacterium</taxon>
    </lineage>
</organism>
<proteinExistence type="predicted"/>
<dbReference type="RefSeq" id="WP_013173066.1">
    <property type="nucleotide sequence ID" value="NC_014219.1"/>
</dbReference>
<gene>
    <name evidence="1" type="ordered locus">Bsel_2140</name>
</gene>
<evidence type="ECO:0000313" key="1">
    <source>
        <dbReference type="EMBL" id="ADH99644.1"/>
    </source>
</evidence>
<dbReference type="EMBL" id="CP001791">
    <property type="protein sequence ID" value="ADH99644.1"/>
    <property type="molecule type" value="Genomic_DNA"/>
</dbReference>
<accession>D6XVA6</accession>
<keyword evidence="2" id="KW-1185">Reference proteome</keyword>
<dbReference type="AlphaFoldDB" id="D6XVA6"/>
<dbReference type="OrthoDB" id="2449131at2"/>
<dbReference type="STRING" id="439292.Bsel_2140"/>
<evidence type="ECO:0008006" key="3">
    <source>
        <dbReference type="Google" id="ProtNLM"/>
    </source>
</evidence>
<evidence type="ECO:0000313" key="2">
    <source>
        <dbReference type="Proteomes" id="UP000000271"/>
    </source>
</evidence>
<sequence length="236" mass="27355">MLRIMLLLIIGILLSGCMFPQDQRSGGDVPYEDQRKTVEDAVHQYREATGVLPIETRDQDTPDFRKYPINFRELSPYLSQLPTNAFENGGVFQYVILNPEEQMDVRLLDIRTSRELQDVQRQIHQYRSDHQFAPVKDIVHEGILKLDHEALSFDEEITVQSPFYPDHRLPVYMETDGSMVIDYRIDLLKVIDENGMGGYAEGDDIRWLLTDHHPVVPDYSLPMTVEDGEIVFKKTD</sequence>
<dbReference type="PROSITE" id="PS51257">
    <property type="entry name" value="PROKAR_LIPOPROTEIN"/>
    <property type="match status" value="1"/>
</dbReference>
<dbReference type="HOGENOM" id="CLU_094197_0_0_9"/>
<dbReference type="KEGG" id="bse:Bsel_2140"/>
<dbReference type="Proteomes" id="UP000000271">
    <property type="component" value="Chromosome"/>
</dbReference>
<name>D6XVA6_BACIE</name>